<dbReference type="Gene3D" id="3.30.1490.480">
    <property type="entry name" value="Endolytic murein transglycosylase"/>
    <property type="match status" value="1"/>
</dbReference>
<dbReference type="Proteomes" id="UP001344632">
    <property type="component" value="Unassembled WGS sequence"/>
</dbReference>
<sequence length="205" mass="21811">MIKNRSFMIGLGSGLLVGALLLQLMNVGAGQQVLSETTVVDKLTKEQLQEQAEAMNLKVVEAEGKLMTEAEWKQQMIDKSSKPQGSGVKTPEAGNKTETPKTPEQPATPDSKAGDQTPKTEAPATGKSPTTPVTPSVKVKIANGSNLTDVAAKLKQSGVISDMASFVEKGRSQKMSTKIQYGTYEFSPGEDFNSIIAKITTKPPS</sequence>
<comment type="caution">
    <text evidence="2">The sequence shown here is derived from an EMBL/GenBank/DDBJ whole genome shotgun (WGS) entry which is preliminary data.</text>
</comment>
<reference evidence="2 3" key="1">
    <citation type="submission" date="2023-03" db="EMBL/GenBank/DDBJ databases">
        <title>Bacillus Genome Sequencing.</title>
        <authorList>
            <person name="Dunlap C."/>
        </authorList>
    </citation>
    <scope>NUCLEOTIDE SEQUENCE [LARGE SCALE GENOMIC DNA]</scope>
    <source>
        <strain evidence="2 3">BD-525</strain>
    </source>
</reference>
<keyword evidence="3" id="KW-1185">Reference proteome</keyword>
<evidence type="ECO:0000313" key="3">
    <source>
        <dbReference type="Proteomes" id="UP001344632"/>
    </source>
</evidence>
<accession>A0ABU6GQS5</accession>
<evidence type="ECO:0008006" key="4">
    <source>
        <dbReference type="Google" id="ProtNLM"/>
    </source>
</evidence>
<dbReference type="EMBL" id="JARLKZ010000006">
    <property type="protein sequence ID" value="MEC0240502.1"/>
    <property type="molecule type" value="Genomic_DNA"/>
</dbReference>
<feature type="region of interest" description="Disordered" evidence="1">
    <location>
        <begin position="77"/>
        <end position="136"/>
    </location>
</feature>
<organism evidence="2 3">
    <name type="scientific">Paenibacillus dokdonensis</name>
    <dbReference type="NCBI Taxonomy" id="2567944"/>
    <lineage>
        <taxon>Bacteria</taxon>
        <taxon>Bacillati</taxon>
        <taxon>Bacillota</taxon>
        <taxon>Bacilli</taxon>
        <taxon>Bacillales</taxon>
        <taxon>Paenibacillaceae</taxon>
        <taxon>Paenibacillus</taxon>
    </lineage>
</organism>
<protein>
    <recommendedName>
        <fullName evidence="4">YceG-like family protein</fullName>
    </recommendedName>
</protein>
<proteinExistence type="predicted"/>
<dbReference type="RefSeq" id="WP_326088238.1">
    <property type="nucleotide sequence ID" value="NZ_JARLKZ010000006.1"/>
</dbReference>
<evidence type="ECO:0000313" key="2">
    <source>
        <dbReference type="EMBL" id="MEC0240502.1"/>
    </source>
</evidence>
<name>A0ABU6GQS5_9BACL</name>
<evidence type="ECO:0000256" key="1">
    <source>
        <dbReference type="SAM" id="MobiDB-lite"/>
    </source>
</evidence>
<gene>
    <name evidence="2" type="ORF">P4H66_11625</name>
</gene>